<dbReference type="PROSITE" id="PS50895">
    <property type="entry name" value="SURF1"/>
    <property type="match status" value="1"/>
</dbReference>
<evidence type="ECO:0000313" key="7">
    <source>
        <dbReference type="EMBL" id="GEP30270.1"/>
    </source>
</evidence>
<keyword evidence="4 6" id="KW-1133">Transmembrane helix</keyword>
<comment type="similarity">
    <text evidence="2 6">Belongs to the SURF1 family.</text>
</comment>
<comment type="caution">
    <text evidence="7">The sequence shown here is derived from an EMBL/GenBank/DDBJ whole genome shotgun (WGS) entry which is preliminary data.</text>
</comment>
<keyword evidence="3 6" id="KW-0812">Transmembrane</keyword>
<dbReference type="Pfam" id="PF02104">
    <property type="entry name" value="SURF1"/>
    <property type="match status" value="1"/>
</dbReference>
<dbReference type="CDD" id="cd06662">
    <property type="entry name" value="SURF1"/>
    <property type="match status" value="1"/>
</dbReference>
<dbReference type="PANTHER" id="PTHR23427:SF2">
    <property type="entry name" value="SURFEIT LOCUS PROTEIN 1"/>
    <property type="match status" value="1"/>
</dbReference>
<proteinExistence type="inferred from homology"/>
<dbReference type="GO" id="GO:0005886">
    <property type="term" value="C:plasma membrane"/>
    <property type="evidence" value="ECO:0007669"/>
    <property type="project" value="UniProtKB-SubCell"/>
</dbReference>
<organism evidence="7 8">
    <name type="scientific">Sulfuriferula plumbiphila</name>
    <dbReference type="NCBI Taxonomy" id="171865"/>
    <lineage>
        <taxon>Bacteria</taxon>
        <taxon>Pseudomonadati</taxon>
        <taxon>Pseudomonadota</taxon>
        <taxon>Betaproteobacteria</taxon>
        <taxon>Nitrosomonadales</taxon>
        <taxon>Sulfuricellaceae</taxon>
        <taxon>Sulfuriferula</taxon>
    </lineage>
</organism>
<feature type="transmembrane region" description="Helical" evidence="6">
    <location>
        <begin position="12"/>
        <end position="31"/>
    </location>
</feature>
<keyword evidence="8" id="KW-1185">Reference proteome</keyword>
<dbReference type="EMBL" id="BKAD01000012">
    <property type="protein sequence ID" value="GEP30270.1"/>
    <property type="molecule type" value="Genomic_DNA"/>
</dbReference>
<keyword evidence="5 6" id="KW-0472">Membrane</keyword>
<evidence type="ECO:0000313" key="8">
    <source>
        <dbReference type="Proteomes" id="UP000321337"/>
    </source>
</evidence>
<evidence type="ECO:0000256" key="4">
    <source>
        <dbReference type="ARBA" id="ARBA00022989"/>
    </source>
</evidence>
<dbReference type="Proteomes" id="UP000321337">
    <property type="component" value="Unassembled WGS sequence"/>
</dbReference>
<evidence type="ECO:0000256" key="5">
    <source>
        <dbReference type="ARBA" id="ARBA00023136"/>
    </source>
</evidence>
<evidence type="ECO:0000256" key="1">
    <source>
        <dbReference type="ARBA" id="ARBA00004370"/>
    </source>
</evidence>
<dbReference type="OrthoDB" id="9789940at2"/>
<accession>A0A512L708</accession>
<gene>
    <name evidence="7" type="ORF">TPL01_14080</name>
</gene>
<evidence type="ECO:0000256" key="2">
    <source>
        <dbReference type="ARBA" id="ARBA00007165"/>
    </source>
</evidence>
<dbReference type="AlphaFoldDB" id="A0A512L708"/>
<sequence>MRFGAYQFKPTLVPTLAMVVMIALTLFLANWQLDRADQKRALQARYDLMQKDPAVTLPGKQADSTGLLYQKVALRGRFDFVHEIYIDNKLYRGRAGYYVITPFRDDNSGSYVLVNRGWLAAGSNRAIPPMAAQVPGQIRIEGIVTSPNSRYLELSAATVQGRVWENLHFKRYATTLPYAVQAVLIQQINDTQDGLVRVWDRPDAGAAMHMGYAVQWFAIATAILIIYLVLNVKRVPI</sequence>
<feature type="transmembrane region" description="Helical" evidence="6">
    <location>
        <begin position="210"/>
        <end position="230"/>
    </location>
</feature>
<dbReference type="PANTHER" id="PTHR23427">
    <property type="entry name" value="SURFEIT LOCUS PROTEIN"/>
    <property type="match status" value="1"/>
</dbReference>
<protein>
    <recommendedName>
        <fullName evidence="6">SURF1-like protein</fullName>
    </recommendedName>
</protein>
<evidence type="ECO:0000256" key="3">
    <source>
        <dbReference type="ARBA" id="ARBA00022692"/>
    </source>
</evidence>
<dbReference type="InterPro" id="IPR002994">
    <property type="entry name" value="Surf1/Shy1"/>
</dbReference>
<evidence type="ECO:0000256" key="6">
    <source>
        <dbReference type="RuleBase" id="RU363076"/>
    </source>
</evidence>
<keyword evidence="6" id="KW-1003">Cell membrane</keyword>
<reference evidence="7 8" key="1">
    <citation type="submission" date="2019-07" db="EMBL/GenBank/DDBJ databases">
        <title>Whole genome shotgun sequence of Thiobacillus plumbophilus NBRC 107929.</title>
        <authorList>
            <person name="Hosoyama A."/>
            <person name="Uohara A."/>
            <person name="Ohji S."/>
            <person name="Ichikawa N."/>
        </authorList>
    </citation>
    <scope>NUCLEOTIDE SEQUENCE [LARGE SCALE GENOMIC DNA]</scope>
    <source>
        <strain evidence="7 8">NBRC 107929</strain>
    </source>
</reference>
<dbReference type="InterPro" id="IPR045214">
    <property type="entry name" value="Surf1/Surf4"/>
</dbReference>
<name>A0A512L708_9PROT</name>
<comment type="subcellular location">
    <subcellularLocation>
        <location evidence="6">Cell membrane</location>
        <topology evidence="6">Multi-pass membrane protein</topology>
    </subcellularLocation>
    <subcellularLocation>
        <location evidence="1">Membrane</location>
    </subcellularLocation>
</comment>